<dbReference type="RefSeq" id="WP_083255379.1">
    <property type="nucleotide sequence ID" value="NZ_MCRJ01000002.1"/>
</dbReference>
<sequence length="182" mass="19531">MTKPRRIVRTTVVGPDGHSTLVEFDLAESPLAWLHSRRGKDGADLFGDDAFAAGERLRRDFTLGALEARTTMNWSSFASGSERRRGAGGTDFSDGVMAARARVSAAVQAVGPELGGILVDVCCFLKGLPEVERERGWPARSGKLLLAAALGALARHYGYGTPSGAARRALRHWGAPDYRPKP</sequence>
<organism evidence="2 3">
    <name type="scientific">Methylobrevis pamukkalensis</name>
    <dbReference type="NCBI Taxonomy" id="1439726"/>
    <lineage>
        <taxon>Bacteria</taxon>
        <taxon>Pseudomonadati</taxon>
        <taxon>Pseudomonadota</taxon>
        <taxon>Alphaproteobacteria</taxon>
        <taxon>Hyphomicrobiales</taxon>
        <taxon>Pleomorphomonadaceae</taxon>
        <taxon>Methylobrevis</taxon>
    </lineage>
</organism>
<dbReference type="AlphaFoldDB" id="A0A1E3H7W6"/>
<reference evidence="2 3" key="1">
    <citation type="submission" date="2016-07" db="EMBL/GenBank/DDBJ databases">
        <title>Draft Genome Sequence of Methylobrevis pamukkalensis PK2.</title>
        <authorList>
            <person name="Vasilenko O.V."/>
            <person name="Doronina N.V."/>
            <person name="Shmareva M.N."/>
            <person name="Tarlachkov S.V."/>
            <person name="Mustakhimov I."/>
            <person name="Trotsenko Y.A."/>
        </authorList>
    </citation>
    <scope>NUCLEOTIDE SEQUENCE [LARGE SCALE GENOMIC DNA]</scope>
    <source>
        <strain evidence="2 3">PK2</strain>
    </source>
</reference>
<protein>
    <recommendedName>
        <fullName evidence="1">DUF6456 domain-containing protein</fullName>
    </recommendedName>
</protein>
<dbReference type="Proteomes" id="UP000094622">
    <property type="component" value="Unassembled WGS sequence"/>
</dbReference>
<proteinExistence type="predicted"/>
<dbReference type="InterPro" id="IPR045599">
    <property type="entry name" value="DUF6456"/>
</dbReference>
<dbReference type="EMBL" id="MCRJ01000002">
    <property type="protein sequence ID" value="ODN72410.1"/>
    <property type="molecule type" value="Genomic_DNA"/>
</dbReference>
<dbReference type="Pfam" id="PF20057">
    <property type="entry name" value="DUF6456"/>
    <property type="match status" value="1"/>
</dbReference>
<evidence type="ECO:0000313" key="2">
    <source>
        <dbReference type="EMBL" id="ODN72410.1"/>
    </source>
</evidence>
<keyword evidence="3" id="KW-1185">Reference proteome</keyword>
<gene>
    <name evidence="2" type="ORF">A6302_00156</name>
</gene>
<name>A0A1E3H7W6_9HYPH</name>
<evidence type="ECO:0000313" key="3">
    <source>
        <dbReference type="Proteomes" id="UP000094622"/>
    </source>
</evidence>
<comment type="caution">
    <text evidence="2">The sequence shown here is derived from an EMBL/GenBank/DDBJ whole genome shotgun (WGS) entry which is preliminary data.</text>
</comment>
<feature type="domain" description="DUF6456" evidence="1">
    <location>
        <begin position="23"/>
        <end position="158"/>
    </location>
</feature>
<evidence type="ECO:0000259" key="1">
    <source>
        <dbReference type="Pfam" id="PF20057"/>
    </source>
</evidence>
<accession>A0A1E3H7W6</accession>